<gene>
    <name evidence="4" type="ORF">MYCIT1_LOCUS21088</name>
    <name evidence="5" type="ORF">MYCIT1_LOCUS25216</name>
</gene>
<dbReference type="InterPro" id="IPR020904">
    <property type="entry name" value="Sc_DH/Rdtase_CS"/>
</dbReference>
<evidence type="ECO:0000313" key="5">
    <source>
        <dbReference type="EMBL" id="CAK5276723.1"/>
    </source>
</evidence>
<dbReference type="Proteomes" id="UP001295794">
    <property type="component" value="Unassembled WGS sequence"/>
</dbReference>
<dbReference type="InterPro" id="IPR002347">
    <property type="entry name" value="SDR_fam"/>
</dbReference>
<dbReference type="PANTHER" id="PTHR42760:SF121">
    <property type="entry name" value="3-OXOACYL-(ACYL-CARRIER-PROTEIN) REDUCTASE"/>
    <property type="match status" value="1"/>
</dbReference>
<dbReference type="GO" id="GO:0006633">
    <property type="term" value="P:fatty acid biosynthetic process"/>
    <property type="evidence" value="ECO:0007669"/>
    <property type="project" value="TreeGrafter"/>
</dbReference>
<reference evidence="5" key="1">
    <citation type="submission" date="2023-11" db="EMBL/GenBank/DDBJ databases">
        <authorList>
            <person name="De Vega J J."/>
            <person name="De Vega J J."/>
        </authorList>
    </citation>
    <scope>NUCLEOTIDE SEQUENCE</scope>
</reference>
<keyword evidence="2" id="KW-0521">NADP</keyword>
<comment type="similarity">
    <text evidence="1">Belongs to the short-chain dehydrogenases/reductases (SDR) family.</text>
</comment>
<dbReference type="SUPFAM" id="SSF51735">
    <property type="entry name" value="NAD(P)-binding Rossmann-fold domains"/>
    <property type="match status" value="1"/>
</dbReference>
<keyword evidence="6" id="KW-1185">Reference proteome</keyword>
<dbReference type="PANTHER" id="PTHR42760">
    <property type="entry name" value="SHORT-CHAIN DEHYDROGENASES/REDUCTASES FAMILY MEMBER"/>
    <property type="match status" value="1"/>
</dbReference>
<protein>
    <recommendedName>
        <fullName evidence="3">Ketoreductase domain-containing protein</fullName>
    </recommendedName>
</protein>
<evidence type="ECO:0000256" key="2">
    <source>
        <dbReference type="ARBA" id="ARBA00022857"/>
    </source>
</evidence>
<evidence type="ECO:0000256" key="1">
    <source>
        <dbReference type="ARBA" id="ARBA00006484"/>
    </source>
</evidence>
<dbReference type="InterPro" id="IPR036291">
    <property type="entry name" value="NAD(P)-bd_dom_sf"/>
</dbReference>
<dbReference type="Gene3D" id="3.40.50.720">
    <property type="entry name" value="NAD(P)-binding Rossmann-like Domain"/>
    <property type="match status" value="1"/>
</dbReference>
<dbReference type="PRINTS" id="PR00080">
    <property type="entry name" value="SDRFAMILY"/>
</dbReference>
<evidence type="ECO:0000313" key="6">
    <source>
        <dbReference type="Proteomes" id="UP001295794"/>
    </source>
</evidence>
<dbReference type="AlphaFoldDB" id="A0AAD2HKW2"/>
<accession>A0AAD2HKW2</accession>
<comment type="caution">
    <text evidence="5">The sequence shown here is derived from an EMBL/GenBank/DDBJ whole genome shotgun (WGS) entry which is preliminary data.</text>
</comment>
<evidence type="ECO:0000313" key="4">
    <source>
        <dbReference type="EMBL" id="CAK5274117.1"/>
    </source>
</evidence>
<dbReference type="GO" id="GO:0016616">
    <property type="term" value="F:oxidoreductase activity, acting on the CH-OH group of donors, NAD or NADP as acceptor"/>
    <property type="evidence" value="ECO:0007669"/>
    <property type="project" value="TreeGrafter"/>
</dbReference>
<evidence type="ECO:0000259" key="3">
    <source>
        <dbReference type="SMART" id="SM00822"/>
    </source>
</evidence>
<organism evidence="5 6">
    <name type="scientific">Mycena citricolor</name>
    <dbReference type="NCBI Taxonomy" id="2018698"/>
    <lineage>
        <taxon>Eukaryota</taxon>
        <taxon>Fungi</taxon>
        <taxon>Dikarya</taxon>
        <taxon>Basidiomycota</taxon>
        <taxon>Agaricomycotina</taxon>
        <taxon>Agaricomycetes</taxon>
        <taxon>Agaricomycetidae</taxon>
        <taxon>Agaricales</taxon>
        <taxon>Marasmiineae</taxon>
        <taxon>Mycenaceae</taxon>
        <taxon>Mycena</taxon>
    </lineage>
</organism>
<dbReference type="FunFam" id="3.40.50.720:FF:000084">
    <property type="entry name" value="Short-chain dehydrogenase reductase"/>
    <property type="match status" value="1"/>
</dbReference>
<feature type="domain" description="Ketoreductase" evidence="3">
    <location>
        <begin position="5"/>
        <end position="187"/>
    </location>
</feature>
<dbReference type="GO" id="GO:0048038">
    <property type="term" value="F:quinone binding"/>
    <property type="evidence" value="ECO:0007669"/>
    <property type="project" value="TreeGrafter"/>
</dbReference>
<dbReference type="PRINTS" id="PR00081">
    <property type="entry name" value="GDHRDH"/>
</dbReference>
<sequence length="260" mass="27202">MAARKIALVTGAAQGIGREIARRLASDGFDVALNDLASQGPSLAKVAAEIGHKGRLCTSHVADVTAESQVKAMVEEVVDVHGGLDVMVANAGVAPWGSILKVDATEWDRVMAVNIRGTFLCYKYAGRQMVAQGRGGRIIGASSVAGKMGFPFLPAYCASKFAVMGLTQATAQELGKHGITVNAYAPGPLNSELMQSLASDSPQDTGTSVEEWTEFMRKMIPMGRFGDLTDISDLVSFLASSGAKHITGQNISVNGGSHCS</sequence>
<dbReference type="InterPro" id="IPR057326">
    <property type="entry name" value="KR_dom"/>
</dbReference>
<dbReference type="PROSITE" id="PS00061">
    <property type="entry name" value="ADH_SHORT"/>
    <property type="match status" value="1"/>
</dbReference>
<dbReference type="SMART" id="SM00822">
    <property type="entry name" value="PKS_KR"/>
    <property type="match status" value="1"/>
</dbReference>
<dbReference type="Pfam" id="PF13561">
    <property type="entry name" value="adh_short_C2"/>
    <property type="match status" value="1"/>
</dbReference>
<dbReference type="EMBL" id="CAVNYO010000400">
    <property type="protein sequence ID" value="CAK5274117.1"/>
    <property type="molecule type" value="Genomic_DNA"/>
</dbReference>
<proteinExistence type="inferred from homology"/>
<name>A0AAD2HKW2_9AGAR</name>
<dbReference type="EMBL" id="CAVNYO010000412">
    <property type="protein sequence ID" value="CAK5276723.1"/>
    <property type="molecule type" value="Genomic_DNA"/>
</dbReference>